<evidence type="ECO:0008006" key="4">
    <source>
        <dbReference type="Google" id="ProtNLM"/>
    </source>
</evidence>
<accession>A0ABP8YHH4</accession>
<evidence type="ECO:0000256" key="1">
    <source>
        <dbReference type="SAM" id="SignalP"/>
    </source>
</evidence>
<evidence type="ECO:0000313" key="3">
    <source>
        <dbReference type="Proteomes" id="UP001500556"/>
    </source>
</evidence>
<evidence type="ECO:0000313" key="2">
    <source>
        <dbReference type="EMBL" id="GAA4726535.1"/>
    </source>
</evidence>
<dbReference type="EMBL" id="BAABLO010000011">
    <property type="protein sequence ID" value="GAA4726535.1"/>
    <property type="molecule type" value="Genomic_DNA"/>
</dbReference>
<dbReference type="Proteomes" id="UP001500556">
    <property type="component" value="Unassembled WGS sequence"/>
</dbReference>
<sequence length="362" mass="38017">MRRLSLTFCIAAALALSGCGGGSAVEQSSGKPAPAVSTSAPTELGTLKESGFGQRDEYVWVTAVVHNNSKYVGQTVTVNFNVLDQAGAILKSESQVEAFDRPEADHIIGTQVSLNPGEKAAKVEATLDVAAEGTFSDKPFPTLPTTDVSLTKEFGAHKASFVLSNTLGQPLKSPRINVLCRDAATKIVGGGSTYPDLVPAGGKSKVEANLLVSGTPKTCEAFVGAPSDWDGTDAATTPPTSAAPKGTAEAAFKTWVQQLGKKDWKGQYQTLVSAQKKLVSQSKYVACRNSETTPEITWVKALSAVNEAKSPIPGTKLSMPATVVKAQVSSGGIKVPVDAHMFLEDGVWKWSMTQENISNCRG</sequence>
<keyword evidence="3" id="KW-1185">Reference proteome</keyword>
<dbReference type="PROSITE" id="PS51257">
    <property type="entry name" value="PROKAR_LIPOPROTEIN"/>
    <property type="match status" value="1"/>
</dbReference>
<feature type="chain" id="PRO_5047162435" description="Lipoprotein" evidence="1">
    <location>
        <begin position="25"/>
        <end position="362"/>
    </location>
</feature>
<comment type="caution">
    <text evidence="2">The sequence shown here is derived from an EMBL/GenBank/DDBJ whole genome shotgun (WGS) entry which is preliminary data.</text>
</comment>
<name>A0ABP8YHH4_9MICO</name>
<feature type="signal peptide" evidence="1">
    <location>
        <begin position="1"/>
        <end position="24"/>
    </location>
</feature>
<protein>
    <recommendedName>
        <fullName evidence="4">Lipoprotein</fullName>
    </recommendedName>
</protein>
<reference evidence="3" key="1">
    <citation type="journal article" date="2019" name="Int. J. Syst. Evol. Microbiol.">
        <title>The Global Catalogue of Microorganisms (GCM) 10K type strain sequencing project: providing services to taxonomists for standard genome sequencing and annotation.</title>
        <authorList>
            <consortium name="The Broad Institute Genomics Platform"/>
            <consortium name="The Broad Institute Genome Sequencing Center for Infectious Disease"/>
            <person name="Wu L."/>
            <person name="Ma J."/>
        </authorList>
    </citation>
    <scope>NUCLEOTIDE SEQUENCE [LARGE SCALE GENOMIC DNA]</scope>
    <source>
        <strain evidence="3">JCM 18961</strain>
    </source>
</reference>
<proteinExistence type="predicted"/>
<keyword evidence="1" id="KW-0732">Signal</keyword>
<organism evidence="2 3">
    <name type="scientific">Pedococcus ginsenosidimutans</name>
    <dbReference type="NCBI Taxonomy" id="490570"/>
    <lineage>
        <taxon>Bacteria</taxon>
        <taxon>Bacillati</taxon>
        <taxon>Actinomycetota</taxon>
        <taxon>Actinomycetes</taxon>
        <taxon>Micrococcales</taxon>
        <taxon>Intrasporangiaceae</taxon>
        <taxon>Pedococcus</taxon>
    </lineage>
</organism>
<gene>
    <name evidence="2" type="ORF">GCM10025782_26140</name>
</gene>